<dbReference type="AlphaFoldDB" id="A0A0F9F346"/>
<organism evidence="1">
    <name type="scientific">marine sediment metagenome</name>
    <dbReference type="NCBI Taxonomy" id="412755"/>
    <lineage>
        <taxon>unclassified sequences</taxon>
        <taxon>metagenomes</taxon>
        <taxon>ecological metagenomes</taxon>
    </lineage>
</organism>
<sequence>MASKHSELVAGTFVILALAAGVGVLIWLGAAEVLTPRGTEVFFATDYKVGNLGLEIGSLVRLNDLPIGKLERMTVDTANARTLYVVRLTRDDVQVRADASASAVAEFIGGASIVLEDLGAEAAGPADAEHPVGLTANSVLLMRMQEVLGYGDQQRVQFQKALASIATAAGKVDIIATAIAAEMDPKTRGTLLVQVKATVDDLRDSSANLLSISKNLKAETEKADAESLLAKVHVSAENVRKVTGEASAMMTTIRPGVEKTVAMAREYTEKDLADLLTKLRKAATELVRIAGEMRAVSGTARD</sequence>
<evidence type="ECO:0008006" key="2">
    <source>
        <dbReference type="Google" id="ProtNLM"/>
    </source>
</evidence>
<protein>
    <recommendedName>
        <fullName evidence="2">Mce/MlaD domain-containing protein</fullName>
    </recommendedName>
</protein>
<name>A0A0F9F346_9ZZZZ</name>
<proteinExistence type="predicted"/>
<feature type="non-terminal residue" evidence="1">
    <location>
        <position position="302"/>
    </location>
</feature>
<comment type="caution">
    <text evidence="1">The sequence shown here is derived from an EMBL/GenBank/DDBJ whole genome shotgun (WGS) entry which is preliminary data.</text>
</comment>
<dbReference type="EMBL" id="LAZR01022747">
    <property type="protein sequence ID" value="KKL80804.1"/>
    <property type="molecule type" value="Genomic_DNA"/>
</dbReference>
<reference evidence="1" key="1">
    <citation type="journal article" date="2015" name="Nature">
        <title>Complex archaea that bridge the gap between prokaryotes and eukaryotes.</title>
        <authorList>
            <person name="Spang A."/>
            <person name="Saw J.H."/>
            <person name="Jorgensen S.L."/>
            <person name="Zaremba-Niedzwiedzka K."/>
            <person name="Martijn J."/>
            <person name="Lind A.E."/>
            <person name="van Eijk R."/>
            <person name="Schleper C."/>
            <person name="Guy L."/>
            <person name="Ettema T.J."/>
        </authorList>
    </citation>
    <scope>NUCLEOTIDE SEQUENCE</scope>
</reference>
<evidence type="ECO:0000313" key="1">
    <source>
        <dbReference type="EMBL" id="KKL80804.1"/>
    </source>
</evidence>
<gene>
    <name evidence="1" type="ORF">LCGC14_2001080</name>
</gene>
<accession>A0A0F9F346</accession>